<feature type="transmembrane region" description="Helical" evidence="1">
    <location>
        <begin position="32"/>
        <end position="55"/>
    </location>
</feature>
<feature type="transmembrane region" description="Helical" evidence="1">
    <location>
        <begin position="7"/>
        <end position="26"/>
    </location>
</feature>
<keyword evidence="1" id="KW-0812">Transmembrane</keyword>
<organism evidence="2 3">
    <name type="scientific">Zhouia spongiae</name>
    <dbReference type="NCBI Taxonomy" id="2202721"/>
    <lineage>
        <taxon>Bacteria</taxon>
        <taxon>Pseudomonadati</taxon>
        <taxon>Bacteroidota</taxon>
        <taxon>Flavobacteriia</taxon>
        <taxon>Flavobacteriales</taxon>
        <taxon>Flavobacteriaceae</taxon>
        <taxon>Zhouia</taxon>
    </lineage>
</organism>
<proteinExistence type="predicted"/>
<keyword evidence="1" id="KW-0472">Membrane</keyword>
<protein>
    <submittedName>
        <fullName evidence="2">Uncharacterized protein</fullName>
    </submittedName>
</protein>
<evidence type="ECO:0000313" key="3">
    <source>
        <dbReference type="Proteomes" id="UP000829476"/>
    </source>
</evidence>
<evidence type="ECO:0000256" key="1">
    <source>
        <dbReference type="SAM" id="Phobius"/>
    </source>
</evidence>
<dbReference type="RefSeq" id="WP_242935921.1">
    <property type="nucleotide sequence ID" value="NZ_CP094326.1"/>
</dbReference>
<accession>A0ABY3YIS4</accession>
<reference evidence="2 3" key="1">
    <citation type="journal article" date="2018" name="Int. J. Syst. Evol. Microbiol.">
        <title>Zhouia spongiae sp. nov., isolated from a marine sponge.</title>
        <authorList>
            <person name="Zhuang L."/>
            <person name="Lin B."/>
            <person name="Qin F."/>
            <person name="Luo L."/>
        </authorList>
    </citation>
    <scope>NUCLEOTIDE SEQUENCE [LARGE SCALE GENOMIC DNA]</scope>
    <source>
        <strain evidence="2 3">HN-Y44</strain>
    </source>
</reference>
<name>A0ABY3YIS4_9FLAO</name>
<keyword evidence="3" id="KW-1185">Reference proteome</keyword>
<gene>
    <name evidence="2" type="ORF">MQE36_10470</name>
</gene>
<evidence type="ECO:0000313" key="2">
    <source>
        <dbReference type="EMBL" id="UNY97509.1"/>
    </source>
</evidence>
<keyword evidence="1" id="KW-1133">Transmembrane helix</keyword>
<sequence>MKLKNKALVYNFTGFLIFFLIIRFSLHALTELNYIIIALVSGFGAMFLAPKFAVVKSGTEEKIMMKWIFLKGVKEIK</sequence>
<dbReference type="Proteomes" id="UP000829476">
    <property type="component" value="Chromosome"/>
</dbReference>
<dbReference type="EMBL" id="CP094326">
    <property type="protein sequence ID" value="UNY97509.1"/>
    <property type="molecule type" value="Genomic_DNA"/>
</dbReference>